<name>A0A3Q1EFV4_9TELE</name>
<feature type="region of interest" description="Disordered" evidence="3">
    <location>
        <begin position="220"/>
        <end position="245"/>
    </location>
</feature>
<dbReference type="GO" id="GO:0005634">
    <property type="term" value="C:nucleus"/>
    <property type="evidence" value="ECO:0007669"/>
    <property type="project" value="TreeGrafter"/>
</dbReference>
<dbReference type="GO" id="GO:0048599">
    <property type="term" value="P:oocyte development"/>
    <property type="evidence" value="ECO:0007669"/>
    <property type="project" value="TreeGrafter"/>
</dbReference>
<dbReference type="AlphaFoldDB" id="A0A3Q1EFV4"/>
<dbReference type="CDD" id="cd00202">
    <property type="entry name" value="ZnF_GATA"/>
    <property type="match status" value="1"/>
</dbReference>
<dbReference type="PRINTS" id="PR00619">
    <property type="entry name" value="GATAZNFINGER"/>
</dbReference>
<keyword evidence="2" id="KW-0863">Zinc-finger</keyword>
<feature type="compositionally biased region" description="Basic residues" evidence="3">
    <location>
        <begin position="227"/>
        <end position="237"/>
    </location>
</feature>
<accession>A0A3Q1EFV4</accession>
<dbReference type="PANTHER" id="PTHR47341">
    <property type="entry name" value="GATA-TYPE ZINC FINGER PROTEIN 1"/>
    <property type="match status" value="1"/>
</dbReference>
<dbReference type="InterPro" id="IPR053116">
    <property type="entry name" value="GATA-type_Znf_Regulator"/>
</dbReference>
<evidence type="ECO:0000256" key="3">
    <source>
        <dbReference type="SAM" id="MobiDB-lite"/>
    </source>
</evidence>
<protein>
    <submittedName>
        <fullName evidence="5">Zinc finger GATA like protein 1</fullName>
    </submittedName>
</protein>
<evidence type="ECO:0000313" key="6">
    <source>
        <dbReference type="Proteomes" id="UP000257200"/>
    </source>
</evidence>
<dbReference type="GeneTree" id="ENSGT00470000042444"/>
<proteinExistence type="predicted"/>
<dbReference type="Ensembl" id="ENSAPOT00000012077.1">
    <property type="protein sequence ID" value="ENSAPOP00000003246.1"/>
    <property type="gene ID" value="ENSAPOG00000004713.1"/>
</dbReference>
<dbReference type="Proteomes" id="UP000257200">
    <property type="component" value="Unplaced"/>
</dbReference>
<reference evidence="5" key="1">
    <citation type="submission" date="2025-08" db="UniProtKB">
        <authorList>
            <consortium name="Ensembl"/>
        </authorList>
    </citation>
    <scope>IDENTIFICATION</scope>
</reference>
<dbReference type="GO" id="GO:0008270">
    <property type="term" value="F:zinc ion binding"/>
    <property type="evidence" value="ECO:0007669"/>
    <property type="project" value="UniProtKB-KW"/>
</dbReference>
<evidence type="ECO:0000259" key="4">
    <source>
        <dbReference type="PROSITE" id="PS50114"/>
    </source>
</evidence>
<organism evidence="5 6">
    <name type="scientific">Acanthochromis polyacanthus</name>
    <name type="common">spiny chromis</name>
    <dbReference type="NCBI Taxonomy" id="80966"/>
    <lineage>
        <taxon>Eukaryota</taxon>
        <taxon>Metazoa</taxon>
        <taxon>Chordata</taxon>
        <taxon>Craniata</taxon>
        <taxon>Vertebrata</taxon>
        <taxon>Euteleostomi</taxon>
        <taxon>Actinopterygii</taxon>
        <taxon>Neopterygii</taxon>
        <taxon>Teleostei</taxon>
        <taxon>Neoteleostei</taxon>
        <taxon>Acanthomorphata</taxon>
        <taxon>Ovalentaria</taxon>
        <taxon>Pomacentridae</taxon>
        <taxon>Acanthochromis</taxon>
    </lineage>
</organism>
<dbReference type="GO" id="GO:0007283">
    <property type="term" value="P:spermatogenesis"/>
    <property type="evidence" value="ECO:0007669"/>
    <property type="project" value="TreeGrafter"/>
</dbReference>
<dbReference type="InParanoid" id="A0A3Q1EFV4"/>
<keyword evidence="2" id="KW-0479">Metal-binding</keyword>
<sequence>MQATSFVQGNQSRVEHDAPHSALFYLFQEVSKLTSPVCPGSVSFLDTCPSSIQLNETSRKDPLVVKKRGEDTQSLPPVLLCDQLKKVKKEGPGSNVTTLNEPHCECKNPGKVLSLINLHCEKLLHQGDAEELESCSVSSAIRIHHSTIKSSTAERAVPEGEVKSDSVGAQCTLRDASLSPVEDTTEDEKHRALAELQSSSCNVSSATSKPELLAQEEEVGIPSSHQWRIKTPRKQPHPSRSADIQDPDFQGVIFRMDTELDDSREQCRLLITSKYSKKLCKSARKPRLKTRTSQNSFNANSMCFVSVSLESKVCASCCTRKTPMWRDAEDGTPLCNACGIRYKKYRVRCVNCWHIPRKEGNSSSSCLKCGNFVRLTSAQRKHTT</sequence>
<keyword evidence="6" id="KW-1185">Reference proteome</keyword>
<evidence type="ECO:0000256" key="1">
    <source>
        <dbReference type="ARBA" id="ARBA00023242"/>
    </source>
</evidence>
<dbReference type="SMART" id="SM00401">
    <property type="entry name" value="ZnF_GATA"/>
    <property type="match status" value="1"/>
</dbReference>
<keyword evidence="2" id="KW-0862">Zinc</keyword>
<dbReference type="InterPro" id="IPR013088">
    <property type="entry name" value="Znf_NHR/GATA"/>
</dbReference>
<dbReference type="GO" id="GO:0006357">
    <property type="term" value="P:regulation of transcription by RNA polymerase II"/>
    <property type="evidence" value="ECO:0007669"/>
    <property type="project" value="TreeGrafter"/>
</dbReference>
<dbReference type="PROSITE" id="PS50114">
    <property type="entry name" value="GATA_ZN_FINGER_2"/>
    <property type="match status" value="1"/>
</dbReference>
<dbReference type="STRING" id="80966.ENSAPOP00000003246"/>
<evidence type="ECO:0000256" key="2">
    <source>
        <dbReference type="PROSITE-ProRule" id="PRU00094"/>
    </source>
</evidence>
<dbReference type="Pfam" id="PF00320">
    <property type="entry name" value="GATA"/>
    <property type="match status" value="1"/>
</dbReference>
<dbReference type="InterPro" id="IPR000679">
    <property type="entry name" value="Znf_GATA"/>
</dbReference>
<dbReference type="PANTHER" id="PTHR47341:SF1">
    <property type="entry name" value="GATA-TYPE ZINC FINGER PROTEIN 1"/>
    <property type="match status" value="1"/>
</dbReference>
<dbReference type="GO" id="GO:0043565">
    <property type="term" value="F:sequence-specific DNA binding"/>
    <property type="evidence" value="ECO:0007669"/>
    <property type="project" value="InterPro"/>
</dbReference>
<reference evidence="5" key="2">
    <citation type="submission" date="2025-09" db="UniProtKB">
        <authorList>
            <consortium name="Ensembl"/>
        </authorList>
    </citation>
    <scope>IDENTIFICATION</scope>
</reference>
<feature type="domain" description="GATA-type" evidence="4">
    <location>
        <begin position="308"/>
        <end position="343"/>
    </location>
</feature>
<dbReference type="SUPFAM" id="SSF57716">
    <property type="entry name" value="Glucocorticoid receptor-like (DNA-binding domain)"/>
    <property type="match status" value="1"/>
</dbReference>
<dbReference type="Gene3D" id="3.30.50.10">
    <property type="entry name" value="Erythroid Transcription Factor GATA-1, subunit A"/>
    <property type="match status" value="1"/>
</dbReference>
<evidence type="ECO:0000313" key="5">
    <source>
        <dbReference type="Ensembl" id="ENSAPOP00000003246.1"/>
    </source>
</evidence>
<keyword evidence="1" id="KW-0539">Nucleus</keyword>